<gene>
    <name evidence="17" type="ORF">CHILSU_LOCUS7254</name>
</gene>
<dbReference type="SUPFAM" id="SSF48403">
    <property type="entry name" value="Ankyrin repeat"/>
    <property type="match status" value="2"/>
</dbReference>
<dbReference type="SMART" id="SM00248">
    <property type="entry name" value="ANK"/>
    <property type="match status" value="10"/>
</dbReference>
<dbReference type="Proteomes" id="UP001153292">
    <property type="component" value="Chromosome 26"/>
</dbReference>
<dbReference type="Pfam" id="PF13855">
    <property type="entry name" value="LRR_8"/>
    <property type="match status" value="2"/>
</dbReference>
<keyword evidence="9" id="KW-0067">ATP-binding</keyword>
<evidence type="ECO:0000259" key="15">
    <source>
        <dbReference type="PROSITE" id="PS50011"/>
    </source>
</evidence>
<keyword evidence="6" id="KW-0677">Repeat</keyword>
<dbReference type="SMART" id="SM00369">
    <property type="entry name" value="LRR_TYP"/>
    <property type="match status" value="9"/>
</dbReference>
<dbReference type="Gene3D" id="1.25.40.20">
    <property type="entry name" value="Ankyrin repeat-containing domain"/>
    <property type="match status" value="3"/>
</dbReference>
<organism evidence="17 18">
    <name type="scientific">Chilo suppressalis</name>
    <name type="common">Asiatic rice borer moth</name>
    <dbReference type="NCBI Taxonomy" id="168631"/>
    <lineage>
        <taxon>Eukaryota</taxon>
        <taxon>Metazoa</taxon>
        <taxon>Ecdysozoa</taxon>
        <taxon>Arthropoda</taxon>
        <taxon>Hexapoda</taxon>
        <taxon>Insecta</taxon>
        <taxon>Pterygota</taxon>
        <taxon>Neoptera</taxon>
        <taxon>Endopterygota</taxon>
        <taxon>Lepidoptera</taxon>
        <taxon>Glossata</taxon>
        <taxon>Ditrysia</taxon>
        <taxon>Pyraloidea</taxon>
        <taxon>Crambidae</taxon>
        <taxon>Crambinae</taxon>
        <taxon>Chilo</taxon>
    </lineage>
</organism>
<keyword evidence="7" id="KW-0547">Nucleotide-binding</keyword>
<evidence type="ECO:0000256" key="9">
    <source>
        <dbReference type="ARBA" id="ARBA00022840"/>
    </source>
</evidence>
<evidence type="ECO:0000313" key="18">
    <source>
        <dbReference type="Proteomes" id="UP001153292"/>
    </source>
</evidence>
<dbReference type="Gene3D" id="3.80.10.10">
    <property type="entry name" value="Ribonuclease Inhibitor"/>
    <property type="match status" value="3"/>
</dbReference>
<feature type="region of interest" description="Disordered" evidence="14">
    <location>
        <begin position="963"/>
        <end position="985"/>
    </location>
</feature>
<evidence type="ECO:0000259" key="16">
    <source>
        <dbReference type="PROSITE" id="PS51424"/>
    </source>
</evidence>
<dbReference type="PROSITE" id="PS51424">
    <property type="entry name" value="ROC"/>
    <property type="match status" value="1"/>
</dbReference>
<dbReference type="InterPro" id="IPR003591">
    <property type="entry name" value="Leu-rich_rpt_typical-subtyp"/>
</dbReference>
<dbReference type="Pfam" id="PF12796">
    <property type="entry name" value="Ank_2"/>
    <property type="match status" value="1"/>
</dbReference>
<dbReference type="Gene3D" id="3.40.50.300">
    <property type="entry name" value="P-loop containing nucleotide triphosphate hydrolases"/>
    <property type="match status" value="1"/>
</dbReference>
<evidence type="ECO:0000256" key="5">
    <source>
        <dbReference type="ARBA" id="ARBA00022679"/>
    </source>
</evidence>
<feature type="compositionally biased region" description="Polar residues" evidence="14">
    <location>
        <begin position="344"/>
        <end position="357"/>
    </location>
</feature>
<keyword evidence="3" id="KW-0723">Serine/threonine-protein kinase</keyword>
<feature type="region of interest" description="Disordered" evidence="14">
    <location>
        <begin position="639"/>
        <end position="662"/>
    </location>
</feature>
<dbReference type="PROSITE" id="PS00108">
    <property type="entry name" value="PROTEIN_KINASE_ST"/>
    <property type="match status" value="1"/>
</dbReference>
<evidence type="ECO:0000256" key="12">
    <source>
        <dbReference type="ARBA" id="ARBA00048679"/>
    </source>
</evidence>
<comment type="catalytic activity">
    <reaction evidence="12">
        <text>L-seryl-[protein] + ATP = O-phospho-L-seryl-[protein] + ADP + H(+)</text>
        <dbReference type="Rhea" id="RHEA:17989"/>
        <dbReference type="Rhea" id="RHEA-COMP:9863"/>
        <dbReference type="Rhea" id="RHEA-COMP:11604"/>
        <dbReference type="ChEBI" id="CHEBI:15378"/>
        <dbReference type="ChEBI" id="CHEBI:29999"/>
        <dbReference type="ChEBI" id="CHEBI:30616"/>
        <dbReference type="ChEBI" id="CHEBI:83421"/>
        <dbReference type="ChEBI" id="CHEBI:456216"/>
        <dbReference type="EC" id="2.7.11.1"/>
    </reaction>
</comment>
<evidence type="ECO:0000256" key="3">
    <source>
        <dbReference type="ARBA" id="ARBA00022527"/>
    </source>
</evidence>
<dbReference type="InterPro" id="IPR008271">
    <property type="entry name" value="Ser/Thr_kinase_AS"/>
</dbReference>
<keyword evidence="4" id="KW-0433">Leucine-rich repeat</keyword>
<dbReference type="EC" id="2.7.11.1" evidence="2"/>
<dbReference type="InterPro" id="IPR036770">
    <property type="entry name" value="Ankyrin_rpt-contain_sf"/>
</dbReference>
<feature type="domain" description="Roc" evidence="16">
    <location>
        <begin position="1086"/>
        <end position="1296"/>
    </location>
</feature>
<evidence type="ECO:0000256" key="10">
    <source>
        <dbReference type="ARBA" id="ARBA00023043"/>
    </source>
</evidence>
<feature type="repeat" description="ANK" evidence="13">
    <location>
        <begin position="400"/>
        <end position="432"/>
    </location>
</feature>
<evidence type="ECO:0000313" key="17">
    <source>
        <dbReference type="EMBL" id="CAH0687568.1"/>
    </source>
</evidence>
<dbReference type="EMBL" id="OU963919">
    <property type="protein sequence ID" value="CAH0687568.1"/>
    <property type="molecule type" value="Genomic_DNA"/>
</dbReference>
<comment type="cofactor">
    <cofactor evidence="1">
        <name>Mg(2+)</name>
        <dbReference type="ChEBI" id="CHEBI:18420"/>
    </cofactor>
</comment>
<dbReference type="InterPro" id="IPR032171">
    <property type="entry name" value="COR-A"/>
</dbReference>
<dbReference type="InterPro" id="IPR032675">
    <property type="entry name" value="LRR_dom_sf"/>
</dbReference>
<evidence type="ECO:0000256" key="2">
    <source>
        <dbReference type="ARBA" id="ARBA00012513"/>
    </source>
</evidence>
<evidence type="ECO:0000256" key="14">
    <source>
        <dbReference type="SAM" id="MobiDB-lite"/>
    </source>
</evidence>
<dbReference type="InterPro" id="IPR011009">
    <property type="entry name" value="Kinase-like_dom_sf"/>
</dbReference>
<keyword evidence="8" id="KW-0418">Kinase</keyword>
<evidence type="ECO:0000256" key="1">
    <source>
        <dbReference type="ARBA" id="ARBA00001946"/>
    </source>
</evidence>
<dbReference type="SUPFAM" id="SSF56112">
    <property type="entry name" value="Protein kinase-like (PK-like)"/>
    <property type="match status" value="1"/>
</dbReference>
<dbReference type="InterPro" id="IPR000719">
    <property type="entry name" value="Prot_kinase_dom"/>
</dbReference>
<dbReference type="SUPFAM" id="SSF52540">
    <property type="entry name" value="P-loop containing nucleoside triphosphate hydrolases"/>
    <property type="match status" value="1"/>
</dbReference>
<feature type="region of interest" description="Disordered" evidence="14">
    <location>
        <begin position="1756"/>
        <end position="1788"/>
    </location>
</feature>
<keyword evidence="10 13" id="KW-0040">ANK repeat</keyword>
<feature type="repeat" description="ANK" evidence="13">
    <location>
        <begin position="79"/>
        <end position="111"/>
    </location>
</feature>
<dbReference type="SMART" id="SM00220">
    <property type="entry name" value="S_TKc"/>
    <property type="match status" value="1"/>
</dbReference>
<dbReference type="Gene3D" id="1.10.510.10">
    <property type="entry name" value="Transferase(Phosphotransferase) domain 1"/>
    <property type="match status" value="1"/>
</dbReference>
<dbReference type="PROSITE" id="PS50011">
    <property type="entry name" value="PROTEIN_KINASE_DOM"/>
    <property type="match status" value="1"/>
</dbReference>
<evidence type="ECO:0000256" key="8">
    <source>
        <dbReference type="ARBA" id="ARBA00022777"/>
    </source>
</evidence>
<reference evidence="17" key="1">
    <citation type="submission" date="2021-12" db="EMBL/GenBank/DDBJ databases">
        <authorList>
            <person name="King R."/>
        </authorList>
    </citation>
    <scope>NUCLEOTIDE SEQUENCE</scope>
</reference>
<keyword evidence="5" id="KW-0808">Transferase</keyword>
<feature type="domain" description="Protein kinase" evidence="15">
    <location>
        <begin position="1858"/>
        <end position="2163"/>
    </location>
</feature>
<evidence type="ECO:0000256" key="4">
    <source>
        <dbReference type="ARBA" id="ARBA00022614"/>
    </source>
</evidence>
<evidence type="ECO:0000256" key="11">
    <source>
        <dbReference type="ARBA" id="ARBA00047899"/>
    </source>
</evidence>
<name>A0ABN8EAV7_CHISP</name>
<dbReference type="Gene3D" id="3.30.70.1390">
    <property type="entry name" value="ROC domain from the Parkinson's disease-associated leucine-rich repeat kinase 2"/>
    <property type="match status" value="1"/>
</dbReference>
<dbReference type="InterPro" id="IPR001611">
    <property type="entry name" value="Leu-rich_rpt"/>
</dbReference>
<dbReference type="SMART" id="SM00364">
    <property type="entry name" value="LRR_BAC"/>
    <property type="match status" value="7"/>
</dbReference>
<dbReference type="Pfam" id="PF08477">
    <property type="entry name" value="Roc"/>
    <property type="match status" value="1"/>
</dbReference>
<feature type="region of interest" description="Disordered" evidence="14">
    <location>
        <begin position="425"/>
        <end position="469"/>
    </location>
</feature>
<dbReference type="Pfam" id="PF16095">
    <property type="entry name" value="COR-A"/>
    <property type="match status" value="1"/>
</dbReference>
<comment type="catalytic activity">
    <reaction evidence="11">
        <text>L-threonyl-[protein] + ATP = O-phospho-L-threonyl-[protein] + ADP + H(+)</text>
        <dbReference type="Rhea" id="RHEA:46608"/>
        <dbReference type="Rhea" id="RHEA-COMP:11060"/>
        <dbReference type="Rhea" id="RHEA-COMP:11605"/>
        <dbReference type="ChEBI" id="CHEBI:15378"/>
        <dbReference type="ChEBI" id="CHEBI:30013"/>
        <dbReference type="ChEBI" id="CHEBI:30616"/>
        <dbReference type="ChEBI" id="CHEBI:61977"/>
        <dbReference type="ChEBI" id="CHEBI:456216"/>
        <dbReference type="EC" id="2.7.11.1"/>
    </reaction>
</comment>
<feature type="region of interest" description="Disordered" evidence="14">
    <location>
        <begin position="1493"/>
        <end position="1516"/>
    </location>
</feature>
<feature type="region of interest" description="Disordered" evidence="14">
    <location>
        <begin position="756"/>
        <end position="779"/>
    </location>
</feature>
<dbReference type="PROSITE" id="PS50088">
    <property type="entry name" value="ANK_REPEAT"/>
    <property type="match status" value="4"/>
</dbReference>
<feature type="repeat" description="ANK" evidence="13">
    <location>
        <begin position="43"/>
        <end position="75"/>
    </location>
</feature>
<dbReference type="InterPro" id="IPR027417">
    <property type="entry name" value="P-loop_NTPase"/>
</dbReference>
<dbReference type="InterPro" id="IPR002110">
    <property type="entry name" value="Ankyrin_rpt"/>
</dbReference>
<accession>A0ABN8EAV7</accession>
<feature type="compositionally biased region" description="Low complexity" evidence="14">
    <location>
        <begin position="1498"/>
        <end position="1516"/>
    </location>
</feature>
<evidence type="ECO:0000256" key="7">
    <source>
        <dbReference type="ARBA" id="ARBA00022741"/>
    </source>
</evidence>
<dbReference type="InterPro" id="IPR020859">
    <property type="entry name" value="ROC"/>
</dbReference>
<dbReference type="SUPFAM" id="SSF52058">
    <property type="entry name" value="L domain-like"/>
    <property type="match status" value="1"/>
</dbReference>
<keyword evidence="18" id="KW-1185">Reference proteome</keyword>
<feature type="repeat" description="ANK" evidence="13">
    <location>
        <begin position="15"/>
        <end position="42"/>
    </location>
</feature>
<feature type="region of interest" description="Disordered" evidence="14">
    <location>
        <begin position="331"/>
        <end position="357"/>
    </location>
</feature>
<dbReference type="PANTHER" id="PTHR24198">
    <property type="entry name" value="ANKYRIN REPEAT AND PROTEIN KINASE DOMAIN-CONTAINING PROTEIN"/>
    <property type="match status" value="1"/>
</dbReference>
<dbReference type="PANTHER" id="PTHR24198:SF169">
    <property type="entry name" value="NON-SPECIFIC SERINE_THREONINE PROTEIN KINASE"/>
    <property type="match status" value="1"/>
</dbReference>
<sequence>MDLSPDEDNFQGRLLHQAALWDNVELLEELLAGGAEVDARDSRHRTALHAAALAERSRCLVALCAAGADVDARADDSAGGKTALHIASERGHVENILALLRAGADVDLRDAGGDTPLALADRNRRRHAAQALREHRDALERERLTQHGRLRELVSRGDVVQLKAALAALGSNADLVVNLTPGAANTLLYTACEAGLTSVVGVLLEAGADGRAHAITKYGPLYVACYQGHLEIAKMLLVHFPRAVQQETVEKWLPLHAACIGGHASLVTLLLEYPYPQDMLYTYTSANGERQYRAAFDINARDASGQTALFVACSLANMPVVNALLDHTVQHAPAQSERPPSDSPEPTTAGSDASKALSPQRSISLGIHAIVSKLTGGSGNKQDADDSSRLSPVCVDAVVNGESCVSLAVRANNARLLKRLLKAGAKADAPAAPPLQRGVGDGRELRRRSRSASAAVQRNTSVDRSCRDGDDRDGWSALRLAARLSFVPLAEMLLDAGATDPSGRAASEAANNNLNSLLARILATKAYPDPEYKLDKSAISAAVLNSRAQDNALTYNARCPSTPVMITWRELRCKLPAIRMSWLRGAAMHVNPRLVSPAGALLAVTRVDVANNELRQLPPDLFTLLSLKYLNAAQNKLERLPQEGDPFEEEPPKGRGKRARPKVYSAPSLQEIYLQDNRLEELPPSLFLLPSLQTLDVSNNKLRSLPSSMWRSPSLKDLCAALNHLRDLPLYQEPECSSPVPQSPCDVSSANSSVCEQSTEAAVSHSSSRSPSIEGDTLEDEDAPVTIANRAENTVCTPVKCAHSWRGEVEPEISSPPPSSTGGSCLQALSLAHNQLTCVPPALACLAPALTRLNLAYNSLRSMSYVTSYPTGLRQLDLSHNEITCWPSLPQIDTFGSVEGDPLTCYCPQGARVARPRPRSGASTSTRSLLLSAACPARRHLRLDALRTLILSNNLLTKIQLTTDDDDGLEPEPRRDDDEEWDGSGTGLRSRLVFPLLSMLDVSCNMLRQVPPAIHALANLAVLNISGNKDITDLPPQMGMLSRLWSITATGCSLQEPLQSLLMPRGGGGRSSTSALLRHLQAALHHAKPYPKIKLMLCGQQGIGKTSLLECLRQESAIHHRRKPTEHWAKRMGNKGSRRNLSTVGVDIGAWVYEKQRSKRGPVTFRTWDFGGQQEYYATHQYFLSRRSLYLVVWKATDGRRGLHAAVTWLRSIQARAPGSPVVMVATHYDQVANCNLPESESPEALQRLIRCNIMGAADADKRGLPRVLDSIEVSCSTRHNIRLLADIIYSVAFTIKLPGSKEPLLQQAVAAQYLHLEECVTQLALEPAHPVLPHQRYTALVSAYFSQRGMRGFRDAAELHQATMFLHENGVLLHYDDATLKELYFVRPQWLCDLLAHVVTVREINPFASNGVMRTEDLWHVFKASPLVAGGGEEALGLALSLLNKFELALAWDARLLLVPALLPEQPPAQPQLHLRSRACGRSWAGSAPVQLVPSLPNNNDTTTTPTPEISVRGRSSSSPLRRVLVVSYVPRGFWPRLTARLLADNTLWTLPARLYNKPPELEQDEAVSKALESNWGWTLWSTGVRLSSGDLTLLQLHEVPPTRDPLLPLPDNDQQHPDGIRYLVRSEGSWCPLDACSSARLELMLPAHTAILRRTGDSTIGGYQSICLEPNPETLAKALALVTDHLDLLLEDWYPSLGTRFVHTSEGRCLITRLVPCPACLRDAENAEDAGNNAGNNALSVDRAEQALPLEMGGARRLSQESRASDRDSGVGAESNASSRIGSVEGRADADAEADVVAEAGATAVYAWALEECVLFACSGIEPACPVHGDVALRELAPDTLLLDVEEDKRARWEDITRTSVAGRGAFGTVLAGVWTRTGMEPTAVAIKALQPVPPPPGSDISQYHAYKAAASRWSREPITGACRAYCGLRQELSVMHQLRHPHVLPLLAVCCRPLALLTPHARPGALDGVLRQYRGCGARVSERVVRALALQLAKALEYLHAARILYRDLKSENVLVWSMPEPQDAAAAELRPTPINVHVKLGDYGISRLAPPSGTKGFGGTEGFMAPEIMRYNGEEEYNEKVDCFSYGMVLYEIISLRQPFEGHEAVKEAVLEGARPALTNRELSYPCNIVQTMRRCWSGRPELRPTGAALAAISAAPEFPALVTAAMYTGPEPSAAAAVPIVTESGGGGWEVWLGGTPGRARSIVLESNRCSEQHTLPLQSDKSPNGEPVCVTAICRVGSKLWLGDSAGRVSAYSASSCSLLWGMCVCDVVGGSPSPVVALLPLQRLQRVALALECGRLFLVTSHRPGAEGGFVLSELGAATSLACLAAVSTPQGCDVWAGGDGLHAYSIWAGGVRAAHTVDVSARPTLLAAHRRQPYVYGYTSPGVTVYQWSAVSREITARLDCSKLAPCSESLHSMPELRDNNQCEVLSLCVCGSRVFVGTGAGELIVADAATLRPLTVCRVYERRITCIVPLSPHEGAPGPPMILTVGDTYRPLLDRFAPINTQQQNNTSNYSGPYCLLWRAHHWLPD</sequence>
<dbReference type="PROSITE" id="PS51450">
    <property type="entry name" value="LRR"/>
    <property type="match status" value="3"/>
</dbReference>
<feature type="compositionally biased region" description="Basic and acidic residues" evidence="14">
    <location>
        <begin position="1760"/>
        <end position="1771"/>
    </location>
</feature>
<dbReference type="InterPro" id="IPR011047">
    <property type="entry name" value="Quinoprotein_ADH-like_sf"/>
</dbReference>
<dbReference type="PROSITE" id="PS50297">
    <property type="entry name" value="ANK_REP_REGION"/>
    <property type="match status" value="1"/>
</dbReference>
<proteinExistence type="predicted"/>
<dbReference type="Pfam" id="PF00069">
    <property type="entry name" value="Pkinase"/>
    <property type="match status" value="1"/>
</dbReference>
<dbReference type="SUPFAM" id="SSF50998">
    <property type="entry name" value="Quinoprotein alcohol dehydrogenase-like"/>
    <property type="match status" value="1"/>
</dbReference>
<evidence type="ECO:0000256" key="13">
    <source>
        <dbReference type="PROSITE-ProRule" id="PRU00023"/>
    </source>
</evidence>
<protein>
    <recommendedName>
        <fullName evidence="2">non-specific serine/threonine protein kinase</fullName>
        <ecNumber evidence="2">2.7.11.1</ecNumber>
    </recommendedName>
</protein>
<evidence type="ECO:0000256" key="6">
    <source>
        <dbReference type="ARBA" id="ARBA00022737"/>
    </source>
</evidence>